<dbReference type="SUPFAM" id="SSF53756">
    <property type="entry name" value="UDP-Glycosyltransferase/glycogen phosphorylase"/>
    <property type="match status" value="1"/>
</dbReference>
<sequence length="426" mass="47439">MATSLASKGGDDNEDSNSKNDHIKIYTTVCSPQHCFAPMKPGGPLHNCLKLRGTFIPATIFNKFTNALSHLRLIYLTLCLVVDVYTRRESFDVLILDVLPTPLLLAAFLLPNLPRAYYCHFPDQLLTRNQVNGVTVSKPSPLRSLYRKPLDSLESFCTSFSNCTAVNSNFTKDVFLSTFPKINSLPIILYPAIEIKNFIPPKRAPPASSEYVLLSMNRFERKKNIELAIKILDKLRGMLKSTLFKKVKLKIAGGYDINNKENVDYLEELKELVKSSNLSSQVTFLPSVSDSLRASLLQTSVCCLYTPSREHFGIVPLEAMYAGCPVVARNEGGPKETVGEGCGWLCGEDEVEWAEKVCLLINEEGLKEEMGEKGHRRVIEKFGEEAFEDGVRDFIDRAVQANGKDKGSLAIWIIAAAVIGFVAQFK</sequence>
<dbReference type="EC" id="2.4.1.257" evidence="3"/>
<dbReference type="Gene3D" id="3.40.50.2000">
    <property type="entry name" value="Glycogen Phosphorylase B"/>
    <property type="match status" value="1"/>
</dbReference>
<keyword evidence="6" id="KW-1185">Reference proteome</keyword>
<feature type="domain" description="Glycosyl transferase family 1" evidence="4">
    <location>
        <begin position="207"/>
        <end position="376"/>
    </location>
</feature>
<organism evidence="5 6">
    <name type="scientific">Triparma strigata</name>
    <dbReference type="NCBI Taxonomy" id="1606541"/>
    <lineage>
        <taxon>Eukaryota</taxon>
        <taxon>Sar</taxon>
        <taxon>Stramenopiles</taxon>
        <taxon>Ochrophyta</taxon>
        <taxon>Bolidophyceae</taxon>
        <taxon>Parmales</taxon>
        <taxon>Triparmaceae</taxon>
        <taxon>Triparma</taxon>
    </lineage>
</organism>
<comment type="similarity">
    <text evidence="3">Belongs to the glycosyltransferase group 1 family.</text>
</comment>
<comment type="pathway">
    <text evidence="3">Protein modification; protein glycosylation.</text>
</comment>
<evidence type="ECO:0000259" key="4">
    <source>
        <dbReference type="Pfam" id="PF00534"/>
    </source>
</evidence>
<dbReference type="GO" id="GO:0004378">
    <property type="term" value="F:GDP-Man:Man(1)GlcNAc(2)-PP-Dol alpha-1,3-mannosyltransferase activity"/>
    <property type="evidence" value="ECO:0007669"/>
    <property type="project" value="UniProtKB-UniRule"/>
</dbReference>
<dbReference type="OrthoDB" id="448893at2759"/>
<keyword evidence="1 3" id="KW-0328">Glycosyltransferase</keyword>
<accession>A0A9W7BDM6</accession>
<dbReference type="Pfam" id="PF00534">
    <property type="entry name" value="Glycos_transf_1"/>
    <property type="match status" value="1"/>
</dbReference>
<proteinExistence type="inferred from homology"/>
<comment type="subcellular location">
    <subcellularLocation>
        <location evidence="3">Endoplasmic reticulum membrane</location>
        <topology evidence="3">Single-pass membrane protein</topology>
    </subcellularLocation>
</comment>
<evidence type="ECO:0000256" key="2">
    <source>
        <dbReference type="ARBA" id="ARBA00022679"/>
    </source>
</evidence>
<comment type="catalytic activity">
    <reaction evidence="3">
        <text>an alpha-D-Man-(1-&gt;3)-beta-D-Man-(1-&gt;4)-beta-D-GlcNAc-(1-&gt;4)-alpha-D-GlcNAc-diphospho-di-trans,poly-cis-dolichol + GDP-alpha-D-mannose = an alpha-D-Man-(1-&gt;3)-[alpha-D-Man-(1-&gt;6)]-beta-D-Man-(1-&gt;4)-beta-D-GlcNAc-(1-&gt;4)-alpha-D-GlcNAc-diphospho-di-trans,poly-cis-dolichol + GDP + H(+)</text>
        <dbReference type="Rhea" id="RHEA:29519"/>
        <dbReference type="Rhea" id="RHEA-COMP:19513"/>
        <dbReference type="Rhea" id="RHEA-COMP:19515"/>
        <dbReference type="ChEBI" id="CHEBI:15378"/>
        <dbReference type="ChEBI" id="CHEBI:57527"/>
        <dbReference type="ChEBI" id="CHEBI:58189"/>
        <dbReference type="ChEBI" id="CHEBI:132510"/>
        <dbReference type="ChEBI" id="CHEBI:132511"/>
        <dbReference type="EC" id="2.4.1.257"/>
    </reaction>
    <physiologicalReaction direction="left-to-right" evidence="3">
        <dbReference type="Rhea" id="RHEA:29520"/>
    </physiologicalReaction>
</comment>
<comment type="caution">
    <text evidence="5">The sequence shown here is derived from an EMBL/GenBank/DDBJ whole genome shotgun (WGS) entry which is preliminary data.</text>
</comment>
<dbReference type="GO" id="GO:0005789">
    <property type="term" value="C:endoplasmic reticulum membrane"/>
    <property type="evidence" value="ECO:0007669"/>
    <property type="project" value="UniProtKB-SubCell"/>
</dbReference>
<comment type="function">
    <text evidence="3">Mannosylates Man(2)GlcNAc(2)-dolichol diphosphate and Man(1)GlcNAc(2)-dolichol diphosphate to form Man(3)GlcNAc(2)-dolichol diphosphate.</text>
</comment>
<evidence type="ECO:0000313" key="5">
    <source>
        <dbReference type="EMBL" id="GMH88626.1"/>
    </source>
</evidence>
<evidence type="ECO:0000313" key="6">
    <source>
        <dbReference type="Proteomes" id="UP001165085"/>
    </source>
</evidence>
<name>A0A9W7BDM6_9STRA</name>
<dbReference type="InterPro" id="IPR027054">
    <property type="entry name" value="ALG2"/>
</dbReference>
<dbReference type="EMBL" id="BRXY01000345">
    <property type="protein sequence ID" value="GMH88626.1"/>
    <property type="molecule type" value="Genomic_DNA"/>
</dbReference>
<keyword evidence="2 3" id="KW-0808">Transferase</keyword>
<comment type="catalytic activity">
    <reaction evidence="3">
        <text>a beta-D-Man-(1-&gt;4)-beta-D-GlcNAc-(1-&gt;4)-alpha-D-GlcNAc-diphospho-di-trans,poly-cis-dolichol + GDP-alpha-D-mannose = an alpha-D-Man-(1-&gt;3)-beta-D-Man-(1-&gt;4)-beta-D-GlcNAc-(1-&gt;4)-alpha-D-GlcNAc-diphospho-di-trans,poly-cis-dolichol + GDP + H(+)</text>
        <dbReference type="Rhea" id="RHEA:29515"/>
        <dbReference type="Rhea" id="RHEA-COMP:19511"/>
        <dbReference type="Rhea" id="RHEA-COMP:19513"/>
        <dbReference type="ChEBI" id="CHEBI:15378"/>
        <dbReference type="ChEBI" id="CHEBI:57527"/>
        <dbReference type="ChEBI" id="CHEBI:58189"/>
        <dbReference type="ChEBI" id="CHEBI:58472"/>
        <dbReference type="ChEBI" id="CHEBI:132510"/>
        <dbReference type="EC" id="2.4.1.132"/>
    </reaction>
    <physiologicalReaction direction="left-to-right" evidence="3">
        <dbReference type="Rhea" id="RHEA:29516"/>
    </physiologicalReaction>
</comment>
<evidence type="ECO:0000256" key="1">
    <source>
        <dbReference type="ARBA" id="ARBA00022676"/>
    </source>
</evidence>
<dbReference type="InterPro" id="IPR001296">
    <property type="entry name" value="Glyco_trans_1"/>
</dbReference>
<reference evidence="6" key="1">
    <citation type="journal article" date="2023" name="Commun. Biol.">
        <title>Genome analysis of Parmales, the sister group of diatoms, reveals the evolutionary specialization of diatoms from phago-mixotrophs to photoautotrophs.</title>
        <authorList>
            <person name="Ban H."/>
            <person name="Sato S."/>
            <person name="Yoshikawa S."/>
            <person name="Yamada K."/>
            <person name="Nakamura Y."/>
            <person name="Ichinomiya M."/>
            <person name="Sato N."/>
            <person name="Blanc-Mathieu R."/>
            <person name="Endo H."/>
            <person name="Kuwata A."/>
            <person name="Ogata H."/>
        </authorList>
    </citation>
    <scope>NUCLEOTIDE SEQUENCE [LARGE SCALE GENOMIC DNA]</scope>
    <source>
        <strain evidence="6">NIES 3701</strain>
    </source>
</reference>
<gene>
    <name evidence="5" type="ORF">TrST_g11245</name>
</gene>
<dbReference type="PANTHER" id="PTHR45918:SF1">
    <property type="entry name" value="ALPHA-1,3_1,6-MANNOSYLTRANSFERASE ALG2"/>
    <property type="match status" value="1"/>
</dbReference>
<dbReference type="EC" id="2.4.1.132" evidence="3"/>
<dbReference type="GO" id="GO:0102704">
    <property type="term" value="F:GDP-Man:Man(2)GlcNAc(2)-PP-Dol alpha-1,6-mannosyltransferase activity"/>
    <property type="evidence" value="ECO:0007669"/>
    <property type="project" value="UniProtKB-UniRule"/>
</dbReference>
<protein>
    <recommendedName>
        <fullName evidence="3">Alpha-1,3/1,6-mannosyltransferase ALG2</fullName>
        <ecNumber evidence="3">2.4.1.132</ecNumber>
        <ecNumber evidence="3">2.4.1.257</ecNumber>
    </recommendedName>
    <alternativeName>
        <fullName evidence="3">GDP-Man:Man(1)GlcNAc(2)-PP-Dol alpha-1,3-mannosyltransferase</fullName>
    </alternativeName>
</protein>
<dbReference type="PANTHER" id="PTHR45918">
    <property type="entry name" value="ALPHA-1,3/1,6-MANNOSYLTRANSFERASE ALG2"/>
    <property type="match status" value="1"/>
</dbReference>
<dbReference type="AlphaFoldDB" id="A0A9W7BDM6"/>
<dbReference type="Proteomes" id="UP001165085">
    <property type="component" value="Unassembled WGS sequence"/>
</dbReference>
<evidence type="ECO:0000256" key="3">
    <source>
        <dbReference type="RuleBase" id="RU367136"/>
    </source>
</evidence>